<accession>A0A3P6TJ79</accession>
<dbReference type="Proteomes" id="UP000277928">
    <property type="component" value="Unassembled WGS sequence"/>
</dbReference>
<keyword evidence="4 5" id="KW-0732">Signal</keyword>
<comment type="subcellular location">
    <subcellularLocation>
        <location evidence="1">Secreted</location>
    </subcellularLocation>
</comment>
<dbReference type="GO" id="GO:0005576">
    <property type="term" value="C:extracellular region"/>
    <property type="evidence" value="ECO:0007669"/>
    <property type="project" value="UniProtKB-SubCell"/>
</dbReference>
<evidence type="ECO:0000256" key="5">
    <source>
        <dbReference type="SAM" id="SignalP"/>
    </source>
</evidence>
<evidence type="ECO:0000313" key="6">
    <source>
        <dbReference type="EMBL" id="VDK83233.1"/>
    </source>
</evidence>
<evidence type="ECO:0000256" key="1">
    <source>
        <dbReference type="ARBA" id="ARBA00004613"/>
    </source>
</evidence>
<dbReference type="OrthoDB" id="5798901at2759"/>
<dbReference type="PANTHER" id="PTHR21700">
    <property type="entry name" value="TRANSTHYRETIN-LIKE FAMILY PROTEIN-RELATED"/>
    <property type="match status" value="1"/>
</dbReference>
<protein>
    <recommendedName>
        <fullName evidence="8">Transthyretin-like family protein</fullName>
    </recommendedName>
</protein>
<feature type="signal peptide" evidence="5">
    <location>
        <begin position="1"/>
        <end position="21"/>
    </location>
</feature>
<dbReference type="OMA" id="DLMDSCY"/>
<name>A0A3P6TJ79_LITSI</name>
<evidence type="ECO:0000256" key="2">
    <source>
        <dbReference type="ARBA" id="ARBA00010112"/>
    </source>
</evidence>
<evidence type="ECO:0000313" key="7">
    <source>
        <dbReference type="Proteomes" id="UP000277928"/>
    </source>
</evidence>
<comment type="similarity">
    <text evidence="2">Belongs to the nematode transthyretin-like family.</text>
</comment>
<organism evidence="6 7">
    <name type="scientific">Litomosoides sigmodontis</name>
    <name type="common">Filarial nematode worm</name>
    <dbReference type="NCBI Taxonomy" id="42156"/>
    <lineage>
        <taxon>Eukaryota</taxon>
        <taxon>Metazoa</taxon>
        <taxon>Ecdysozoa</taxon>
        <taxon>Nematoda</taxon>
        <taxon>Chromadorea</taxon>
        <taxon>Rhabditida</taxon>
        <taxon>Spirurina</taxon>
        <taxon>Spiruromorpha</taxon>
        <taxon>Filarioidea</taxon>
        <taxon>Onchocercidae</taxon>
        <taxon>Litomosoides</taxon>
    </lineage>
</organism>
<reference evidence="6 7" key="1">
    <citation type="submission" date="2018-08" db="EMBL/GenBank/DDBJ databases">
        <authorList>
            <person name="Laetsch R D."/>
            <person name="Stevens L."/>
            <person name="Kumar S."/>
            <person name="Blaxter L. M."/>
        </authorList>
    </citation>
    <scope>NUCLEOTIDE SEQUENCE [LARGE SCALE GENOMIC DNA]</scope>
</reference>
<dbReference type="Pfam" id="PF01060">
    <property type="entry name" value="TTR-52"/>
    <property type="match status" value="1"/>
</dbReference>
<proteinExistence type="inferred from homology"/>
<dbReference type="InterPro" id="IPR038479">
    <property type="entry name" value="Transthyretin-like_sf"/>
</dbReference>
<dbReference type="InterPro" id="IPR001534">
    <property type="entry name" value="Transthyretin-like"/>
</dbReference>
<keyword evidence="3" id="KW-0964">Secreted</keyword>
<feature type="chain" id="PRO_5018154262" description="Transthyretin-like family protein" evidence="5">
    <location>
        <begin position="22"/>
        <end position="156"/>
    </location>
</feature>
<evidence type="ECO:0008006" key="8">
    <source>
        <dbReference type="Google" id="ProtNLM"/>
    </source>
</evidence>
<dbReference type="Gene3D" id="2.60.40.3330">
    <property type="match status" value="1"/>
</dbReference>
<evidence type="ECO:0000256" key="3">
    <source>
        <dbReference type="ARBA" id="ARBA00022525"/>
    </source>
</evidence>
<evidence type="ECO:0000256" key="4">
    <source>
        <dbReference type="ARBA" id="ARBA00022729"/>
    </source>
</evidence>
<dbReference type="AlphaFoldDB" id="A0A3P6TJ79"/>
<feature type="non-terminal residue" evidence="6">
    <location>
        <position position="156"/>
    </location>
</feature>
<sequence length="156" mass="17401">MWLAFLLGAHIITGVMHTTNAFLEQSVRVRGRLLCGSQPASSILVKLVDKDNGPNPDDLMASCYTDSGGKFDLQGNSYELSTIDPEVRIYHDCNDYGRTMSSGELNFELRAPCGLPCQREWVIRIPDRYVSSGAIARKVMDLGEMNLEVELEDENQ</sequence>
<dbReference type="GO" id="GO:0009986">
    <property type="term" value="C:cell surface"/>
    <property type="evidence" value="ECO:0007669"/>
    <property type="project" value="InterPro"/>
</dbReference>
<dbReference type="PANTHER" id="PTHR21700:SF44">
    <property type="entry name" value="TRANSTHYRETIN-LIKE FAMILY PROTEIN"/>
    <property type="match status" value="1"/>
</dbReference>
<dbReference type="EMBL" id="UYRX01000513">
    <property type="protein sequence ID" value="VDK83233.1"/>
    <property type="molecule type" value="Genomic_DNA"/>
</dbReference>
<gene>
    <name evidence="6" type="ORF">NLS_LOCUS6110</name>
</gene>
<keyword evidence="7" id="KW-1185">Reference proteome</keyword>